<dbReference type="GO" id="GO:0003714">
    <property type="term" value="F:transcription corepressor activity"/>
    <property type="evidence" value="ECO:0007669"/>
    <property type="project" value="TreeGrafter"/>
</dbReference>
<dbReference type="Gene3D" id="3.40.220.10">
    <property type="entry name" value="Leucine Aminopeptidase, subunit E, domain 1"/>
    <property type="match status" value="3"/>
</dbReference>
<feature type="compositionally biased region" description="Gly residues" evidence="9">
    <location>
        <begin position="1075"/>
        <end position="1085"/>
    </location>
</feature>
<dbReference type="InterPro" id="IPR043472">
    <property type="entry name" value="Macro_dom-like"/>
</dbReference>
<dbReference type="InterPro" id="IPR012677">
    <property type="entry name" value="Nucleotide-bd_a/b_plait_sf"/>
</dbReference>
<dbReference type="SMART" id="SM00506">
    <property type="entry name" value="A1pp"/>
    <property type="match status" value="3"/>
</dbReference>
<dbReference type="Pfam" id="PF01661">
    <property type="entry name" value="Macro"/>
    <property type="match status" value="3"/>
</dbReference>
<dbReference type="GO" id="GO:0003723">
    <property type="term" value="F:RNA binding"/>
    <property type="evidence" value="ECO:0007669"/>
    <property type="project" value="UniProtKB-UniRule"/>
</dbReference>
<dbReference type="PROSITE" id="PS51154">
    <property type="entry name" value="MACRO"/>
    <property type="match status" value="3"/>
</dbReference>
<evidence type="ECO:0000256" key="4">
    <source>
        <dbReference type="ARBA" id="ARBA00023027"/>
    </source>
</evidence>
<evidence type="ECO:0000256" key="5">
    <source>
        <dbReference type="ARBA" id="ARBA00023242"/>
    </source>
</evidence>
<evidence type="ECO:0000256" key="6">
    <source>
        <dbReference type="ARBA" id="ARBA00024347"/>
    </source>
</evidence>
<dbReference type="InterPro" id="IPR052056">
    <property type="entry name" value="Mono-ARTD/PARP"/>
</dbReference>
<evidence type="ECO:0000256" key="2">
    <source>
        <dbReference type="ARBA" id="ARBA00022676"/>
    </source>
</evidence>
<dbReference type="Pfam" id="PF23249">
    <property type="entry name" value="KH_PARP14_3"/>
    <property type="match status" value="1"/>
</dbReference>
<dbReference type="PROSITE" id="PS50102">
    <property type="entry name" value="RRM"/>
    <property type="match status" value="1"/>
</dbReference>
<dbReference type="CTD" id="562648"/>
<dbReference type="InterPro" id="IPR057043">
    <property type="entry name" value="PARP14_KH_2"/>
</dbReference>
<feature type="compositionally biased region" description="Basic and acidic residues" evidence="9">
    <location>
        <begin position="1087"/>
        <end position="1106"/>
    </location>
</feature>
<dbReference type="Pfam" id="PF00644">
    <property type="entry name" value="PARP"/>
    <property type="match status" value="1"/>
</dbReference>
<dbReference type="InterPro" id="IPR057048">
    <property type="entry name" value="PARP14_KH_6"/>
</dbReference>
<evidence type="ECO:0000256" key="9">
    <source>
        <dbReference type="SAM" id="MobiDB-lite"/>
    </source>
</evidence>
<dbReference type="CDD" id="cd02907">
    <property type="entry name" value="Macro_Af1521_BAL-like"/>
    <property type="match status" value="1"/>
</dbReference>
<dbReference type="GeneID" id="108277141"/>
<dbReference type="SUPFAM" id="SSF56399">
    <property type="entry name" value="ADP-ribosylation"/>
    <property type="match status" value="1"/>
</dbReference>
<dbReference type="GO" id="GO:0005737">
    <property type="term" value="C:cytoplasm"/>
    <property type="evidence" value="ECO:0007669"/>
    <property type="project" value="TreeGrafter"/>
</dbReference>
<dbReference type="STRING" id="7998.ENSIPUP00000029104"/>
<dbReference type="Pfam" id="PF23085">
    <property type="entry name" value="RRM_PARP14_3"/>
    <property type="match status" value="2"/>
</dbReference>
<comment type="similarity">
    <text evidence="6">Belongs to the ARTD/PARP family.</text>
</comment>
<organism evidence="13 14">
    <name type="scientific">Ictalurus punctatus</name>
    <name type="common">Channel catfish</name>
    <name type="synonym">Silurus punctatus</name>
    <dbReference type="NCBI Taxonomy" id="7998"/>
    <lineage>
        <taxon>Eukaryota</taxon>
        <taxon>Metazoa</taxon>
        <taxon>Chordata</taxon>
        <taxon>Craniata</taxon>
        <taxon>Vertebrata</taxon>
        <taxon>Euteleostomi</taxon>
        <taxon>Actinopterygii</taxon>
        <taxon>Neopterygii</taxon>
        <taxon>Teleostei</taxon>
        <taxon>Ostariophysi</taxon>
        <taxon>Siluriformes</taxon>
        <taxon>Ictaluridae</taxon>
        <taxon>Ictalurus</taxon>
    </lineage>
</organism>
<dbReference type="RefSeq" id="XP_017345054.1">
    <property type="nucleotide sequence ID" value="XM_017489565.3"/>
</dbReference>
<dbReference type="InterPro" id="IPR037197">
    <property type="entry name" value="WWE_dom_sf"/>
</dbReference>
<reference evidence="14" key="2">
    <citation type="submission" date="2025-08" db="UniProtKB">
        <authorList>
            <consortium name="RefSeq"/>
        </authorList>
    </citation>
    <scope>IDENTIFICATION</scope>
    <source>
        <tissue evidence="14">Blood</tissue>
    </source>
</reference>
<dbReference type="InterPro" id="IPR035979">
    <property type="entry name" value="RBD_domain_sf"/>
</dbReference>
<dbReference type="GO" id="GO:1990404">
    <property type="term" value="F:NAD+-protein mono-ADP-ribosyltransferase activity"/>
    <property type="evidence" value="ECO:0007669"/>
    <property type="project" value="TreeGrafter"/>
</dbReference>
<dbReference type="InterPro" id="IPR057051">
    <property type="entry name" value="PARP14_RPM_1"/>
</dbReference>
<dbReference type="OMA" id="HEMAKCN"/>
<dbReference type="InterPro" id="IPR057047">
    <property type="entry name" value="PARP14_KH_5"/>
</dbReference>
<keyword evidence="5" id="KW-0539">Nucleus</keyword>
<protein>
    <recommendedName>
        <fullName evidence="8">Poly [ADP-ribose] polymerase</fullName>
        <shortName evidence="8">PARP</shortName>
        <ecNumber evidence="8">2.4.2.-</ecNumber>
    </recommendedName>
</protein>
<dbReference type="GO" id="GO:0005634">
    <property type="term" value="C:nucleus"/>
    <property type="evidence" value="ECO:0007669"/>
    <property type="project" value="UniProtKB-SubCell"/>
</dbReference>
<evidence type="ECO:0000313" key="13">
    <source>
        <dbReference type="Proteomes" id="UP000221080"/>
    </source>
</evidence>
<dbReference type="InterPro" id="IPR012317">
    <property type="entry name" value="Poly(ADP-ribose)pol_cat_dom"/>
</dbReference>
<proteinExistence type="inferred from homology"/>
<dbReference type="InterPro" id="IPR057045">
    <property type="entry name" value="PARP14_KH_3"/>
</dbReference>
<dbReference type="InterPro" id="IPR002589">
    <property type="entry name" value="Macro_dom"/>
</dbReference>
<keyword evidence="13" id="KW-1185">Reference proteome</keyword>
<dbReference type="CDD" id="cd01439">
    <property type="entry name" value="TCCD_inducible_PARP_like"/>
    <property type="match status" value="1"/>
</dbReference>
<feature type="region of interest" description="Disordered" evidence="9">
    <location>
        <begin position="1053"/>
        <end position="1117"/>
    </location>
</feature>
<feature type="compositionally biased region" description="Basic residues" evidence="9">
    <location>
        <begin position="1058"/>
        <end position="1068"/>
    </location>
</feature>
<name>A0A2D0SQS0_ICTPU</name>
<reference evidence="13" key="1">
    <citation type="journal article" date="2016" name="Nat. Commun.">
        <title>The channel catfish genome sequence provides insights into the evolution of scale formation in teleosts.</title>
        <authorList>
            <person name="Liu Z."/>
            <person name="Liu S."/>
            <person name="Yao J."/>
            <person name="Bao L."/>
            <person name="Zhang J."/>
            <person name="Li Y."/>
            <person name="Jiang C."/>
            <person name="Sun L."/>
            <person name="Wang R."/>
            <person name="Zhang Y."/>
            <person name="Zhou T."/>
            <person name="Zeng Q."/>
            <person name="Fu Q."/>
            <person name="Gao S."/>
            <person name="Li N."/>
            <person name="Koren S."/>
            <person name="Jiang Y."/>
            <person name="Zimin A."/>
            <person name="Xu P."/>
            <person name="Phillippy A.M."/>
            <person name="Geng X."/>
            <person name="Song L."/>
            <person name="Sun F."/>
            <person name="Li C."/>
            <person name="Wang X."/>
            <person name="Chen A."/>
            <person name="Jin Y."/>
            <person name="Yuan Z."/>
            <person name="Yang Y."/>
            <person name="Tan S."/>
            <person name="Peatman E."/>
            <person name="Lu J."/>
            <person name="Qin Z."/>
            <person name="Dunham R."/>
            <person name="Li Z."/>
            <person name="Sonstegard T."/>
            <person name="Feng J."/>
            <person name="Danzmann R.G."/>
            <person name="Schroeder S."/>
            <person name="Scheffler B."/>
            <person name="Duke M.V."/>
            <person name="Ballard L."/>
            <person name="Kucuktas H."/>
            <person name="Kaltenboeck L."/>
            <person name="Liu H."/>
            <person name="Armbruster J."/>
            <person name="Xie Y."/>
            <person name="Kirby M.L."/>
            <person name="Tian Y."/>
            <person name="Flanagan M.E."/>
            <person name="Mu W."/>
            <person name="Waldbieser G.C."/>
        </authorList>
    </citation>
    <scope>NUCLEOTIDE SEQUENCE [LARGE SCALE GENOMIC DNA]</scope>
    <source>
        <strain evidence="13">SDA103</strain>
    </source>
</reference>
<dbReference type="InterPro" id="IPR057049">
    <property type="entry name" value="PARP14_KH_8"/>
</dbReference>
<dbReference type="OrthoDB" id="6133115at2759"/>
<dbReference type="PROSITE" id="PS51059">
    <property type="entry name" value="PARP_CATALYTIC"/>
    <property type="match status" value="1"/>
</dbReference>
<dbReference type="Gene3D" id="3.30.720.50">
    <property type="match status" value="1"/>
</dbReference>
<dbReference type="Proteomes" id="UP000221080">
    <property type="component" value="Chromosome 16"/>
</dbReference>
<evidence type="ECO:0000256" key="1">
    <source>
        <dbReference type="ARBA" id="ARBA00004123"/>
    </source>
</evidence>
<keyword evidence="3 8" id="KW-0808">Transferase</keyword>
<sequence length="1961" mass="219019">MENYPYPLLVEGDWSSVNAKTLQSKVHIYFQSRKKSQGGDCVIKLSDRSCTVFFKSEEIRDQVLAKAEHAILIEKQEVKLTVSKPDSEAAKTGSDVSAGALQTAARTTCSVRVDNVPADAITNKELLELYFDKWGGPVEKIITNPEEKTIIITFRSQNAAKRILEKTDHTLFSQPVTMRPYHGLDVSQTEASEGLEDTKWCSAVVLENVPEDINQEYLSLLVGSIGNHSEDEYSLELIPESSTAVSTFNDPSAVEKFLTECGNNRTFQKYGLKARRLETSRRVKVENLPAQCNDEFLELYFEKHVGKVESIKAMADEQVAIVTFSDQQAVQKALGKKHLIRNTQVDIYPYYTSLGSALYGKDRPAWTLPKPFTDKIHPAIREFLQKKGQISSICNQMSSHFCQVNMDNDEVLFSPLPALLRQKGITKKHIDNWKLDTIDAFKHILSSFGVFEYAVIPSVWTAVEKDIRSVVKDKAVLEVDFSTGCLTLAGMANDINILKPILEKVLKEASLQMERDMNKTSSSIIMSTGIFLLFQQEGLQHSASAKYPQLELMYKKDTNQLTLTGLPVEIIDIKNMILERQLCMKEKILKMDSSLLEFLRSVDSEEMSGDLFISKRISAVYRFENGNIVLTASTDKALTEAEEKLYTTLIFQSLSVEDQDLLGKPEWQALTNELYGTYNLSRKKTVLIKSSRNGVVVCGFQEPVREVSKSLEQFIDAHSRIEEAVRVQSYAVVKFIREKMPQLWQKFQKGDELNIKFDSKRPLIRVSGERIHVQPALNCFQKIARSLHTDRLTIRKAGAKKYFEEQEAMVMMMIKEQRFVVVLEDASMEEEDEESYNEESDVEGRAEDFGQLFCEVQAPGGIVIKVLKADICQIKVDVVVNAANEDLKHIGGLALALLNAAGPSLQQSSDQYVAKHGKLLPGNAITTEAGHLPCKYVVHAVGPRYYSTDKFTAVKKLRQAVRESLNQAEFKRCSSIAVPAISSGIFGFPLDLCTEKIAEELHAYVEDQTRQGGRNTLKEIHLVDNNPTTVSAMAQAVKKEFSDFKPRMTFPQQMGRGSGHRTHGHHGQNYRGHGNRGQGYRGQGAGTHRDMVARGNDSRMYRAKDSEDFETQRQPYSNPQLRTQFEDKARSGSGFLETQSTKEGLKIILRKGNIQDARSAVIVNTVSEDLDLSKGAVSKALLSTAGPQLQAETYSHLKAFRTPSPNHGDIVETKGYNLNCLKVFHTVCPFWSGGHRSEDEILKGIIQKCLIKAENQKMASISFPAIGTGNLGFPRDVVSRIFLSEIRAFSARVSPQYLNEVTVIVHPSDSESVQCFVKSFRGEWQGSTMKGAHAVQQSPAKKPPHVRSPQSAAGFIGAVSTPSLGVHKMQIRHLTLEVSSGDITKESCDAIINSSNQSFSLKSGVSKAILDAAGLAVENECAQIVASQSQQADMIWTSGGQLPCRHIIHIIGRNNPAVIKDVVYSVIKSCEEKKFSSVAFPALGTGQGGAQPSAVADAMIEAVIDFVKKKKGTHLKMVKFLIFQPSMVSDFHQSMLKKQQGSVEEEGGIFGWVKGTFGAMTNFFTSGGYAEASAKEEFVFLGEEFEPVVFQLCGESEEDLNKARNLITSFIVKEHVSSKIEDSAISYFSQEEADVLSKLQRELTVSIQLSKSGPEPAFTVEGLTRDVVKAESQIRDMIRKVEKNMTRQREAFILSSQVEWQYQDHSGNLVPFDIFTNYDLEQAFVMKQPLVKININNDPYDASVAYGTAKGKRGQIELKRTDLKQQTVSLPSNWDDMKGNLVLRVAIQQSSQEYTDVEKQFRKTGLTSNILSIERVQNETLWKNYINQKVYLEKKNKHTNNEKLLFHGTGADNIDKINDRGFNRSYAGMHGAMYGNGVYFAVDPCYSARGYAKPDQQGHKRMYLARVLVGDFTTGKPGLIAPPAKNSTGTEQYDSVTDGQKSMFVIFHDVHAYPEYLITFQ</sequence>
<keyword evidence="2 8" id="KW-0328">Glycosyltransferase</keyword>
<feature type="domain" description="RRM" evidence="10">
    <location>
        <begin position="281"/>
        <end position="345"/>
    </location>
</feature>
<dbReference type="Pfam" id="PF23222">
    <property type="entry name" value="RRM_PARP14_1"/>
    <property type="match status" value="1"/>
</dbReference>
<dbReference type="PANTHER" id="PTHR14453:SF106">
    <property type="entry name" value="POLY [ADP-RIBOSE] POLYMERASE"/>
    <property type="match status" value="1"/>
</dbReference>
<dbReference type="Gene3D" id="3.30.70.330">
    <property type="match status" value="3"/>
</dbReference>
<dbReference type="SUPFAM" id="SSF117839">
    <property type="entry name" value="WWE domain"/>
    <property type="match status" value="1"/>
</dbReference>
<gene>
    <name evidence="14" type="primary">parp14rs4</name>
</gene>
<dbReference type="Pfam" id="PF23245">
    <property type="entry name" value="RRM_PARP14_2"/>
    <property type="match status" value="1"/>
</dbReference>
<dbReference type="Pfam" id="PF23254">
    <property type="entry name" value="KH_PARP14_8"/>
    <property type="match status" value="1"/>
</dbReference>
<dbReference type="Pfam" id="PF23251">
    <property type="entry name" value="KH_PARP14_4"/>
    <property type="match status" value="1"/>
</dbReference>
<dbReference type="InterPro" id="IPR057050">
    <property type="entry name" value="RRM_PARP14_2"/>
</dbReference>
<dbReference type="SUPFAM" id="SSF52949">
    <property type="entry name" value="Macro domain-like"/>
    <property type="match status" value="3"/>
</dbReference>
<evidence type="ECO:0000313" key="14">
    <source>
        <dbReference type="RefSeq" id="XP_017345054.1"/>
    </source>
</evidence>
<keyword evidence="4 8" id="KW-0520">NAD</keyword>
<dbReference type="InterPro" id="IPR057044">
    <property type="entry name" value="PARP14_KH_1"/>
</dbReference>
<dbReference type="Pfam" id="PF23248">
    <property type="entry name" value="KH_PARP14_2"/>
    <property type="match status" value="1"/>
</dbReference>
<dbReference type="FunFam" id="3.90.228.10:FF:000008">
    <property type="entry name" value="Poly [ADP-ribose] polymerase"/>
    <property type="match status" value="1"/>
</dbReference>
<dbReference type="InterPro" id="IPR000504">
    <property type="entry name" value="RRM_dom"/>
</dbReference>
<dbReference type="CDD" id="cd02903">
    <property type="entry name" value="Macro_BAL-like"/>
    <property type="match status" value="2"/>
</dbReference>
<dbReference type="SMART" id="SM00360">
    <property type="entry name" value="RRM"/>
    <property type="match status" value="2"/>
</dbReference>
<dbReference type="Pfam" id="PF23084">
    <property type="entry name" value="KH_PARP14_1"/>
    <property type="match status" value="1"/>
</dbReference>
<dbReference type="KEGG" id="ipu:108277141"/>
<feature type="domain" description="PARP catalytic" evidence="11">
    <location>
        <begin position="1770"/>
        <end position="1961"/>
    </location>
</feature>
<feature type="domain" description="Macro" evidence="12">
    <location>
        <begin position="851"/>
        <end position="1041"/>
    </location>
</feature>
<dbReference type="Gene3D" id="3.90.228.10">
    <property type="match status" value="1"/>
</dbReference>
<dbReference type="PANTHER" id="PTHR14453">
    <property type="entry name" value="PARP/ZINC FINGER CCCH TYPE DOMAIN CONTAINING PROTEIN"/>
    <property type="match status" value="1"/>
</dbReference>
<evidence type="ECO:0000259" key="12">
    <source>
        <dbReference type="PROSITE" id="PS51154"/>
    </source>
</evidence>
<dbReference type="GO" id="GO:0070212">
    <property type="term" value="P:protein poly-ADP-ribosylation"/>
    <property type="evidence" value="ECO:0007669"/>
    <property type="project" value="TreeGrafter"/>
</dbReference>
<dbReference type="InterPro" id="IPR057046">
    <property type="entry name" value="PARP14_KH_4"/>
</dbReference>
<dbReference type="Pfam" id="PF23253">
    <property type="entry name" value="KH_PARP14_6"/>
    <property type="match status" value="1"/>
</dbReference>
<dbReference type="GO" id="GO:0003950">
    <property type="term" value="F:NAD+ poly-ADP-ribosyltransferase activity"/>
    <property type="evidence" value="ECO:0007669"/>
    <property type="project" value="UniProtKB-UniRule"/>
</dbReference>
<evidence type="ECO:0000256" key="3">
    <source>
        <dbReference type="ARBA" id="ARBA00022679"/>
    </source>
</evidence>
<accession>A0A2D0SQS0</accession>
<keyword evidence="7" id="KW-0694">RNA-binding</keyword>
<feature type="domain" description="Macro" evidence="12">
    <location>
        <begin position="1134"/>
        <end position="1324"/>
    </location>
</feature>
<dbReference type="Pfam" id="PF23252">
    <property type="entry name" value="KH_PARP14_5"/>
    <property type="match status" value="1"/>
</dbReference>
<feature type="domain" description="Macro" evidence="12">
    <location>
        <begin position="1363"/>
        <end position="1539"/>
    </location>
</feature>
<dbReference type="GO" id="GO:0010629">
    <property type="term" value="P:negative regulation of gene expression"/>
    <property type="evidence" value="ECO:0007669"/>
    <property type="project" value="TreeGrafter"/>
</dbReference>
<comment type="subcellular location">
    <subcellularLocation>
        <location evidence="1">Nucleus</location>
    </subcellularLocation>
</comment>
<evidence type="ECO:0000259" key="11">
    <source>
        <dbReference type="PROSITE" id="PS51059"/>
    </source>
</evidence>
<dbReference type="SUPFAM" id="SSF54928">
    <property type="entry name" value="RNA-binding domain, RBD"/>
    <property type="match status" value="1"/>
</dbReference>
<evidence type="ECO:0000259" key="10">
    <source>
        <dbReference type="PROSITE" id="PS50102"/>
    </source>
</evidence>
<evidence type="ECO:0000256" key="7">
    <source>
        <dbReference type="PROSITE-ProRule" id="PRU00176"/>
    </source>
</evidence>
<dbReference type="EC" id="2.4.2.-" evidence="8"/>
<evidence type="ECO:0000256" key="8">
    <source>
        <dbReference type="RuleBase" id="RU362114"/>
    </source>
</evidence>